<keyword evidence="4" id="KW-0472">Membrane</keyword>
<feature type="transmembrane region" description="Helical" evidence="4">
    <location>
        <begin position="288"/>
        <end position="309"/>
    </location>
</feature>
<keyword evidence="4" id="KW-1133">Transmembrane helix</keyword>
<name>A0A514CHJ4_9BACT</name>
<evidence type="ECO:0000313" key="7">
    <source>
        <dbReference type="Proteomes" id="UP000316614"/>
    </source>
</evidence>
<evidence type="ECO:0000259" key="5">
    <source>
        <dbReference type="Pfam" id="PF00535"/>
    </source>
</evidence>
<dbReference type="Proteomes" id="UP000316614">
    <property type="component" value="Chromosome"/>
</dbReference>
<keyword evidence="2" id="KW-0328">Glycosyltransferase</keyword>
<dbReference type="PANTHER" id="PTHR43630">
    <property type="entry name" value="POLY-BETA-1,6-N-ACETYL-D-GLUCOSAMINE SYNTHASE"/>
    <property type="match status" value="1"/>
</dbReference>
<evidence type="ECO:0000256" key="3">
    <source>
        <dbReference type="ARBA" id="ARBA00022679"/>
    </source>
</evidence>
<keyword evidence="4" id="KW-0812">Transmembrane</keyword>
<sequence length="376" mass="44074">MIIDLLWLIFGAATFIQIIYFLFIYGKLSYFYHDQSGATADQNQEGVSIVIAAHNEVHNLRKLIPLLFEQNYPAFEVLIINDRSYDDTRLLLEQMMKEYPMLRTVTIEYTPEHVTAKKYALTLGIKVAKYDILLLTDADCLPVSENWIRRMTHPIRNAEKTFSLGYGGYDRAKGFLNALIQYETWFTAIQYFSFALWNAPYMGVGRNLAYRRKYFMDQKAFKNLWQILGGDDDLYVNRHAKKNNTAVVIHPEGITRSIPKKTFKEYYIQKTRHYQAGKYYKATDKAKIGLYAISHLFFWATSIVLISITQKWEPIVVIVSIILTRALLQFSTFNRAIKKIEGQKKVLWTMFFDLMYLSYFWIIGAKGYLSKTVRWK</sequence>
<evidence type="ECO:0000313" key="6">
    <source>
        <dbReference type="EMBL" id="QDH79301.1"/>
    </source>
</evidence>
<proteinExistence type="inferred from homology"/>
<keyword evidence="3 6" id="KW-0808">Transferase</keyword>
<feature type="domain" description="Glycosyltransferase 2-like" evidence="5">
    <location>
        <begin position="48"/>
        <end position="215"/>
    </location>
</feature>
<feature type="transmembrane region" description="Helical" evidence="4">
    <location>
        <begin position="6"/>
        <end position="25"/>
    </location>
</feature>
<dbReference type="Pfam" id="PF00535">
    <property type="entry name" value="Glycos_transf_2"/>
    <property type="match status" value="1"/>
</dbReference>
<feature type="transmembrane region" description="Helical" evidence="4">
    <location>
        <begin position="346"/>
        <end position="369"/>
    </location>
</feature>
<organism evidence="6 7">
    <name type="scientific">Echinicola soli</name>
    <dbReference type="NCBI Taxonomy" id="2591634"/>
    <lineage>
        <taxon>Bacteria</taxon>
        <taxon>Pseudomonadati</taxon>
        <taxon>Bacteroidota</taxon>
        <taxon>Cytophagia</taxon>
        <taxon>Cytophagales</taxon>
        <taxon>Cyclobacteriaceae</taxon>
        <taxon>Echinicola</taxon>
    </lineage>
</organism>
<protein>
    <submittedName>
        <fullName evidence="6">Glycosyltransferase</fullName>
    </submittedName>
</protein>
<dbReference type="OrthoDB" id="9800276at2"/>
<dbReference type="AlphaFoldDB" id="A0A514CHJ4"/>
<dbReference type="SUPFAM" id="SSF53448">
    <property type="entry name" value="Nucleotide-diphospho-sugar transferases"/>
    <property type="match status" value="1"/>
</dbReference>
<feature type="transmembrane region" description="Helical" evidence="4">
    <location>
        <begin position="315"/>
        <end position="334"/>
    </location>
</feature>
<dbReference type="InterPro" id="IPR029044">
    <property type="entry name" value="Nucleotide-diphossugar_trans"/>
</dbReference>
<dbReference type="PANTHER" id="PTHR43630:SF1">
    <property type="entry name" value="POLY-BETA-1,6-N-ACETYL-D-GLUCOSAMINE SYNTHASE"/>
    <property type="match status" value="1"/>
</dbReference>
<dbReference type="GO" id="GO:0016757">
    <property type="term" value="F:glycosyltransferase activity"/>
    <property type="evidence" value="ECO:0007669"/>
    <property type="project" value="UniProtKB-KW"/>
</dbReference>
<dbReference type="Gene3D" id="3.90.550.10">
    <property type="entry name" value="Spore Coat Polysaccharide Biosynthesis Protein SpsA, Chain A"/>
    <property type="match status" value="1"/>
</dbReference>
<dbReference type="InterPro" id="IPR001173">
    <property type="entry name" value="Glyco_trans_2-like"/>
</dbReference>
<gene>
    <name evidence="6" type="ORF">FKX85_09745</name>
</gene>
<evidence type="ECO:0000256" key="4">
    <source>
        <dbReference type="SAM" id="Phobius"/>
    </source>
</evidence>
<reference evidence="6 7" key="1">
    <citation type="submission" date="2019-06" db="EMBL/GenBank/DDBJ databases">
        <title>Echinicola alkalisoli sp. nov. isolated from saline soil.</title>
        <authorList>
            <person name="Sun J.-Q."/>
            <person name="Xu L."/>
        </authorList>
    </citation>
    <scope>NUCLEOTIDE SEQUENCE [LARGE SCALE GENOMIC DNA]</scope>
    <source>
        <strain evidence="6 7">LN3S3</strain>
    </source>
</reference>
<dbReference type="KEGG" id="echi:FKX85_09745"/>
<keyword evidence="7" id="KW-1185">Reference proteome</keyword>
<evidence type="ECO:0000256" key="1">
    <source>
        <dbReference type="ARBA" id="ARBA00006739"/>
    </source>
</evidence>
<dbReference type="RefSeq" id="WP_141614546.1">
    <property type="nucleotide sequence ID" value="NZ_CP041253.1"/>
</dbReference>
<evidence type="ECO:0000256" key="2">
    <source>
        <dbReference type="ARBA" id="ARBA00022676"/>
    </source>
</evidence>
<comment type="similarity">
    <text evidence="1">Belongs to the glycosyltransferase 2 family.</text>
</comment>
<accession>A0A514CHJ4</accession>
<dbReference type="EMBL" id="CP041253">
    <property type="protein sequence ID" value="QDH79301.1"/>
    <property type="molecule type" value="Genomic_DNA"/>
</dbReference>